<dbReference type="InterPro" id="IPR006195">
    <property type="entry name" value="aa-tRNA-synth_II"/>
</dbReference>
<dbReference type="Pfam" id="PF00587">
    <property type="entry name" value="tRNA-synt_2b"/>
    <property type="match status" value="1"/>
</dbReference>
<comment type="subcellular location">
    <subcellularLocation>
        <location evidence="1 10">Cytoplasm</location>
    </subcellularLocation>
</comment>
<dbReference type="AlphaFoldDB" id="A0A517Z5P4"/>
<evidence type="ECO:0000313" key="12">
    <source>
        <dbReference type="EMBL" id="QDU37818.1"/>
    </source>
</evidence>
<dbReference type="InterPro" id="IPR007214">
    <property type="entry name" value="YbaK/aa-tRNA-synth-assoc-dom"/>
</dbReference>
<dbReference type="SUPFAM" id="SSF52954">
    <property type="entry name" value="Class II aaRS ABD-related"/>
    <property type="match status" value="1"/>
</dbReference>
<keyword evidence="6 10" id="KW-0067">ATP-binding</keyword>
<keyword evidence="7 10" id="KW-0648">Protein biosynthesis</keyword>
<keyword evidence="8 10" id="KW-0030">Aminoacyl-tRNA synthetase</keyword>
<evidence type="ECO:0000256" key="9">
    <source>
        <dbReference type="ARBA" id="ARBA00047671"/>
    </source>
</evidence>
<comment type="domain">
    <text evidence="10">Consists of three domains: the N-terminal catalytic domain, the editing domain and the C-terminal anticodon-binding domain.</text>
</comment>
<dbReference type="CDD" id="cd00779">
    <property type="entry name" value="ProRS_core_prok"/>
    <property type="match status" value="1"/>
</dbReference>
<dbReference type="SUPFAM" id="SSF55681">
    <property type="entry name" value="Class II aaRS and biotin synthetases"/>
    <property type="match status" value="1"/>
</dbReference>
<comment type="function">
    <text evidence="10">Catalyzes the attachment of proline to tRNA(Pro) in a two-step reaction: proline is first activated by ATP to form Pro-AMP and then transferred to the acceptor end of tRNA(Pro). As ProRS can inadvertently accommodate and process non-cognate amino acids such as alanine and cysteine, to avoid such errors it has two additional distinct editing activities against alanine. One activity is designated as 'pretransfer' editing and involves the tRNA(Pro)-independent hydrolysis of activated Ala-AMP. The other activity is designated 'posttransfer' editing and involves deacylation of mischarged Ala-tRNA(Pro). The misacylated Cys-tRNA(Pro) is not edited by ProRS.</text>
</comment>
<keyword evidence="3 10" id="KW-0963">Cytoplasm</keyword>
<dbReference type="GO" id="GO:0004827">
    <property type="term" value="F:proline-tRNA ligase activity"/>
    <property type="evidence" value="ECO:0007669"/>
    <property type="project" value="UniProtKB-UniRule"/>
</dbReference>
<dbReference type="CDD" id="cd04334">
    <property type="entry name" value="ProRS-INS"/>
    <property type="match status" value="1"/>
</dbReference>
<dbReference type="EMBL" id="CP036275">
    <property type="protein sequence ID" value="QDU37818.1"/>
    <property type="molecule type" value="Genomic_DNA"/>
</dbReference>
<evidence type="ECO:0000256" key="3">
    <source>
        <dbReference type="ARBA" id="ARBA00022490"/>
    </source>
</evidence>
<comment type="catalytic activity">
    <reaction evidence="9 10">
        <text>tRNA(Pro) + L-proline + ATP = L-prolyl-tRNA(Pro) + AMP + diphosphate</text>
        <dbReference type="Rhea" id="RHEA:14305"/>
        <dbReference type="Rhea" id="RHEA-COMP:9700"/>
        <dbReference type="Rhea" id="RHEA-COMP:9702"/>
        <dbReference type="ChEBI" id="CHEBI:30616"/>
        <dbReference type="ChEBI" id="CHEBI:33019"/>
        <dbReference type="ChEBI" id="CHEBI:60039"/>
        <dbReference type="ChEBI" id="CHEBI:78442"/>
        <dbReference type="ChEBI" id="CHEBI:78532"/>
        <dbReference type="ChEBI" id="CHEBI:456215"/>
        <dbReference type="EC" id="6.1.1.15"/>
    </reaction>
</comment>
<evidence type="ECO:0000256" key="2">
    <source>
        <dbReference type="ARBA" id="ARBA00011738"/>
    </source>
</evidence>
<accession>A0A517Z5P4</accession>
<evidence type="ECO:0000256" key="10">
    <source>
        <dbReference type="HAMAP-Rule" id="MF_01569"/>
    </source>
</evidence>
<keyword evidence="5 10" id="KW-0547">Nucleotide-binding</keyword>
<dbReference type="NCBIfam" id="NF006625">
    <property type="entry name" value="PRK09194.1"/>
    <property type="match status" value="1"/>
</dbReference>
<dbReference type="GO" id="GO:0002161">
    <property type="term" value="F:aminoacyl-tRNA deacylase activity"/>
    <property type="evidence" value="ECO:0007669"/>
    <property type="project" value="InterPro"/>
</dbReference>
<name>A0A517Z5P4_9PLAN</name>
<dbReference type="InterPro" id="IPR050062">
    <property type="entry name" value="Pro-tRNA_synthetase"/>
</dbReference>
<evidence type="ECO:0000256" key="8">
    <source>
        <dbReference type="ARBA" id="ARBA00023146"/>
    </source>
</evidence>
<dbReference type="HAMAP" id="MF_01569">
    <property type="entry name" value="Pro_tRNA_synth_type1"/>
    <property type="match status" value="1"/>
</dbReference>
<dbReference type="RefSeq" id="WP_145369044.1">
    <property type="nucleotide sequence ID" value="NZ_CP036275.1"/>
</dbReference>
<dbReference type="NCBIfam" id="TIGR00409">
    <property type="entry name" value="proS_fam_II"/>
    <property type="match status" value="1"/>
</dbReference>
<dbReference type="InterPro" id="IPR004500">
    <property type="entry name" value="Pro-tRNA-synth_IIa_bac-type"/>
</dbReference>
<dbReference type="EC" id="6.1.1.15" evidence="10"/>
<evidence type="ECO:0000256" key="1">
    <source>
        <dbReference type="ARBA" id="ARBA00004496"/>
    </source>
</evidence>
<dbReference type="CDD" id="cd00861">
    <property type="entry name" value="ProRS_anticodon_short"/>
    <property type="match status" value="1"/>
</dbReference>
<keyword evidence="13" id="KW-1185">Reference proteome</keyword>
<dbReference type="InterPro" id="IPR036621">
    <property type="entry name" value="Anticodon-bd_dom_sf"/>
</dbReference>
<evidence type="ECO:0000256" key="7">
    <source>
        <dbReference type="ARBA" id="ARBA00022917"/>
    </source>
</evidence>
<dbReference type="Gene3D" id="3.40.50.800">
    <property type="entry name" value="Anticodon-binding domain"/>
    <property type="match status" value="1"/>
</dbReference>
<dbReference type="InterPro" id="IPR044140">
    <property type="entry name" value="ProRS_anticodon_short"/>
</dbReference>
<evidence type="ECO:0000256" key="6">
    <source>
        <dbReference type="ARBA" id="ARBA00022840"/>
    </source>
</evidence>
<gene>
    <name evidence="10 12" type="primary">proS</name>
    <name evidence="12" type="ORF">Mal4_21350</name>
</gene>
<dbReference type="PROSITE" id="PS50862">
    <property type="entry name" value="AA_TRNA_LIGASE_II"/>
    <property type="match status" value="1"/>
</dbReference>
<reference evidence="12 13" key="1">
    <citation type="submission" date="2019-02" db="EMBL/GenBank/DDBJ databases">
        <title>Deep-cultivation of Planctomycetes and their phenomic and genomic characterization uncovers novel biology.</title>
        <authorList>
            <person name="Wiegand S."/>
            <person name="Jogler M."/>
            <person name="Boedeker C."/>
            <person name="Pinto D."/>
            <person name="Vollmers J."/>
            <person name="Rivas-Marin E."/>
            <person name="Kohn T."/>
            <person name="Peeters S.H."/>
            <person name="Heuer A."/>
            <person name="Rast P."/>
            <person name="Oberbeckmann S."/>
            <person name="Bunk B."/>
            <person name="Jeske O."/>
            <person name="Meyerdierks A."/>
            <person name="Storesund J.E."/>
            <person name="Kallscheuer N."/>
            <person name="Luecker S."/>
            <person name="Lage O.M."/>
            <person name="Pohl T."/>
            <person name="Merkel B.J."/>
            <person name="Hornburger P."/>
            <person name="Mueller R.-W."/>
            <person name="Bruemmer F."/>
            <person name="Labrenz M."/>
            <person name="Spormann A.M."/>
            <person name="Op den Camp H."/>
            <person name="Overmann J."/>
            <person name="Amann R."/>
            <person name="Jetten M.S.M."/>
            <person name="Mascher T."/>
            <person name="Medema M.H."/>
            <person name="Devos D.P."/>
            <person name="Kaster A.-K."/>
            <person name="Ovreas L."/>
            <person name="Rohde M."/>
            <person name="Galperin M.Y."/>
            <person name="Jogler C."/>
        </authorList>
    </citation>
    <scope>NUCLEOTIDE SEQUENCE [LARGE SCALE GENOMIC DNA]</scope>
    <source>
        <strain evidence="12 13">Mal4</strain>
    </source>
</reference>
<evidence type="ECO:0000256" key="5">
    <source>
        <dbReference type="ARBA" id="ARBA00022741"/>
    </source>
</evidence>
<evidence type="ECO:0000256" key="4">
    <source>
        <dbReference type="ARBA" id="ARBA00022598"/>
    </source>
</evidence>
<dbReference type="GO" id="GO:0005524">
    <property type="term" value="F:ATP binding"/>
    <property type="evidence" value="ECO:0007669"/>
    <property type="project" value="UniProtKB-UniRule"/>
</dbReference>
<dbReference type="Gene3D" id="3.30.930.10">
    <property type="entry name" value="Bira Bifunctional Protein, Domain 2"/>
    <property type="match status" value="2"/>
</dbReference>
<evidence type="ECO:0000313" key="13">
    <source>
        <dbReference type="Proteomes" id="UP000320496"/>
    </source>
</evidence>
<dbReference type="KEGG" id="mri:Mal4_21350"/>
<feature type="domain" description="Aminoacyl-transfer RNA synthetases class-II family profile" evidence="11">
    <location>
        <begin position="33"/>
        <end position="468"/>
    </location>
</feature>
<dbReference type="InterPro" id="IPR036754">
    <property type="entry name" value="YbaK/aa-tRNA-synt-asso_dom_sf"/>
</dbReference>
<dbReference type="SUPFAM" id="SSF55826">
    <property type="entry name" value="YbaK/ProRS associated domain"/>
    <property type="match status" value="1"/>
</dbReference>
<dbReference type="Pfam" id="PF03129">
    <property type="entry name" value="HGTP_anticodon"/>
    <property type="match status" value="1"/>
</dbReference>
<dbReference type="InterPro" id="IPR002316">
    <property type="entry name" value="Pro-tRNA-ligase_IIa"/>
</dbReference>
<dbReference type="GO" id="GO:0006433">
    <property type="term" value="P:prolyl-tRNA aminoacylation"/>
    <property type="evidence" value="ECO:0007669"/>
    <property type="project" value="UniProtKB-UniRule"/>
</dbReference>
<dbReference type="InterPro" id="IPR023717">
    <property type="entry name" value="Pro-tRNA-Synthase_IIa_type1"/>
</dbReference>
<dbReference type="InterPro" id="IPR002314">
    <property type="entry name" value="aa-tRNA-synt_IIb"/>
</dbReference>
<sequence length="579" mass="63840">MRWTQTFIPTMKEVPADAEIPSHRLMLRAGLIRQLMAGAYTYLPLGHRALRKAEAVVREEMELAGAVELLMPALQPIELFEKTGRKDAFGNVLIQFDVTRRDHEVHLALGPTHEEVVTDLISRQISSYRQLPLTVFQIQTKFRNEERPRFGVLRTSEFQMKDAYSFSTSVEQLNEIYDRMYAAYCRIFTRCGLSYVPVEAESGPIGGDASHEFMVPAGNGEDSIVRCATCGYAANLERAETGRAAAGIVPANDAAELQKVDTPEATSIEQVSRMLKCQPEQMIKTLIYLADGKPVAVLIRGDHEANEGKIRRALDATDVELADEATIEEVTNAPVGFAGPVGINCPVIADHDVPLIRDAITGANAADAHYTGVNAGRDYQLEGTFDLRDAGAGDPCPRCEGTLEQVHGIEVGHVFKLGTKYSESLGAEFLDENEKRHPIIMGCYGIGVNRIIASLAETSHDDNGLIWPISIAPYEALIIPLNTSDEEVMKEADRFYHELKQRGIDVLMDDRDARPGFKFKDADLVGIPFRLVVGGRGLKEGLVEIKHRTEEEPQKVPLADALDILVARIEEAHAALEPA</sequence>
<proteinExistence type="inferred from homology"/>
<comment type="subunit">
    <text evidence="2 10">Homodimer.</text>
</comment>
<dbReference type="PRINTS" id="PR01046">
    <property type="entry name" value="TRNASYNTHPRO"/>
</dbReference>
<dbReference type="InterPro" id="IPR045864">
    <property type="entry name" value="aa-tRNA-synth_II/BPL/LPL"/>
</dbReference>
<dbReference type="InterPro" id="IPR033730">
    <property type="entry name" value="ProRS_core_prok"/>
</dbReference>
<dbReference type="Gene3D" id="3.90.960.10">
    <property type="entry name" value="YbaK/aminoacyl-tRNA synthetase-associated domain"/>
    <property type="match status" value="1"/>
</dbReference>
<evidence type="ECO:0000259" key="11">
    <source>
        <dbReference type="PROSITE" id="PS50862"/>
    </source>
</evidence>
<comment type="similarity">
    <text evidence="10">Belongs to the class-II aminoacyl-tRNA synthetase family. ProS type 1 subfamily.</text>
</comment>
<dbReference type="PANTHER" id="PTHR42753:SF2">
    <property type="entry name" value="PROLINE--TRNA LIGASE"/>
    <property type="match status" value="1"/>
</dbReference>
<dbReference type="Proteomes" id="UP000320496">
    <property type="component" value="Chromosome"/>
</dbReference>
<protein>
    <recommendedName>
        <fullName evidence="10">Proline--tRNA ligase</fullName>
        <ecNumber evidence="10">6.1.1.15</ecNumber>
    </recommendedName>
    <alternativeName>
        <fullName evidence="10">Prolyl-tRNA synthetase</fullName>
        <shortName evidence="10">ProRS</shortName>
    </alternativeName>
</protein>
<keyword evidence="4 10" id="KW-0436">Ligase</keyword>
<dbReference type="Pfam" id="PF04073">
    <property type="entry name" value="tRNA_edit"/>
    <property type="match status" value="1"/>
</dbReference>
<dbReference type="OrthoDB" id="9809052at2"/>
<dbReference type="InterPro" id="IPR004154">
    <property type="entry name" value="Anticodon-bd"/>
</dbReference>
<organism evidence="12 13">
    <name type="scientific">Maioricimonas rarisocia</name>
    <dbReference type="NCBI Taxonomy" id="2528026"/>
    <lineage>
        <taxon>Bacteria</taxon>
        <taxon>Pseudomonadati</taxon>
        <taxon>Planctomycetota</taxon>
        <taxon>Planctomycetia</taxon>
        <taxon>Planctomycetales</taxon>
        <taxon>Planctomycetaceae</taxon>
        <taxon>Maioricimonas</taxon>
    </lineage>
</organism>
<dbReference type="PANTHER" id="PTHR42753">
    <property type="entry name" value="MITOCHONDRIAL RIBOSOME PROTEIN L39/PROLYL-TRNA LIGASE FAMILY MEMBER"/>
    <property type="match status" value="1"/>
</dbReference>
<dbReference type="GO" id="GO:0005829">
    <property type="term" value="C:cytosol"/>
    <property type="evidence" value="ECO:0007669"/>
    <property type="project" value="TreeGrafter"/>
</dbReference>